<keyword evidence="3" id="KW-1185">Reference proteome</keyword>
<gene>
    <name evidence="2" type="ORF">VPR01S_36_00060</name>
</gene>
<dbReference type="Proteomes" id="UP000016570">
    <property type="component" value="Unassembled WGS sequence"/>
</dbReference>
<dbReference type="Pfam" id="PF02464">
    <property type="entry name" value="CinA"/>
    <property type="match status" value="1"/>
</dbReference>
<dbReference type="NCBIfam" id="TIGR00199">
    <property type="entry name" value="PncC_domain"/>
    <property type="match status" value="1"/>
</dbReference>
<dbReference type="InterPro" id="IPR008136">
    <property type="entry name" value="CinA_C"/>
</dbReference>
<reference evidence="2 3" key="1">
    <citation type="submission" date="2013-09" db="EMBL/GenBank/DDBJ databases">
        <title>Whole genome shotgun sequence of Vibrio proteolyticus NBRC 13287.</title>
        <authorList>
            <person name="Isaki S."/>
            <person name="Hosoyama A."/>
            <person name="Numata M."/>
            <person name="Hashimoto M."/>
            <person name="Hosoyama Y."/>
            <person name="Tsuchikane K."/>
            <person name="Noguchi M."/>
            <person name="Hirakata S."/>
            <person name="Ichikawa N."/>
            <person name="Ohji S."/>
            <person name="Yamazoe A."/>
            <person name="Fujita N."/>
        </authorList>
    </citation>
    <scope>NUCLEOTIDE SEQUENCE [LARGE SCALE GENOMIC DNA]</scope>
    <source>
        <strain evidence="2 3">NBRC 13287</strain>
    </source>
</reference>
<proteinExistence type="predicted"/>
<dbReference type="EMBL" id="BATJ01000036">
    <property type="protein sequence ID" value="GAD69546.1"/>
    <property type="molecule type" value="Genomic_DNA"/>
</dbReference>
<dbReference type="NCBIfam" id="NF002975">
    <property type="entry name" value="PRK03661.1"/>
    <property type="match status" value="1"/>
</dbReference>
<sequence length="161" mass="16801">MELHISLSQKLGALLRDNQHVMTTAESCTGGGVASAVTDVAGSSQWFDRAFVTYSNAAKMEMLGVSEATLAQHGAVSEPVVKEMVLGALQHSHATIGVAISGIAGPDGGSEDKPVGTVCFGFADQPGWLQIETCHFAGDRATVRAKAVTHALNVICQHLEN</sequence>
<evidence type="ECO:0000259" key="1">
    <source>
        <dbReference type="Pfam" id="PF02464"/>
    </source>
</evidence>
<dbReference type="InterPro" id="IPR036653">
    <property type="entry name" value="CinA-like_C"/>
</dbReference>
<comment type="caution">
    <text evidence="2">The sequence shown here is derived from an EMBL/GenBank/DDBJ whole genome shotgun (WGS) entry which is preliminary data.</text>
</comment>
<feature type="domain" description="CinA C-terminal" evidence="1">
    <location>
        <begin position="6"/>
        <end position="157"/>
    </location>
</feature>
<name>U2ZP50_VIBPR</name>
<dbReference type="SUPFAM" id="SSF142433">
    <property type="entry name" value="CinA-like"/>
    <property type="match status" value="1"/>
</dbReference>
<dbReference type="AlphaFoldDB" id="U2ZP50"/>
<protein>
    <recommendedName>
        <fullName evidence="1">CinA C-terminal domain-containing protein</fullName>
    </recommendedName>
</protein>
<organism evidence="2 3">
    <name type="scientific">Vibrio proteolyticus NBRC 13287</name>
    <dbReference type="NCBI Taxonomy" id="1219065"/>
    <lineage>
        <taxon>Bacteria</taxon>
        <taxon>Pseudomonadati</taxon>
        <taxon>Pseudomonadota</taxon>
        <taxon>Gammaproteobacteria</taxon>
        <taxon>Vibrionales</taxon>
        <taxon>Vibrionaceae</taxon>
        <taxon>Vibrio</taxon>
    </lineage>
</organism>
<dbReference type="eggNOG" id="COG1546">
    <property type="taxonomic scope" value="Bacteria"/>
</dbReference>
<evidence type="ECO:0000313" key="3">
    <source>
        <dbReference type="Proteomes" id="UP000016570"/>
    </source>
</evidence>
<dbReference type="RefSeq" id="WP_021707506.1">
    <property type="nucleotide sequence ID" value="NZ_BATJ01000036.1"/>
</dbReference>
<dbReference type="Gene3D" id="3.90.950.20">
    <property type="entry name" value="CinA-like"/>
    <property type="match status" value="1"/>
</dbReference>
<evidence type="ECO:0000313" key="2">
    <source>
        <dbReference type="EMBL" id="GAD69546.1"/>
    </source>
</evidence>
<accession>U2ZP50</accession>
<dbReference type="STRING" id="1219065.VPR01S_36_00060"/>